<dbReference type="AlphaFoldDB" id="A0A317JMY3"/>
<dbReference type="Gene3D" id="1.20.1170.10">
    <property type="match status" value="1"/>
</dbReference>
<accession>A0A317JMY3</accession>
<sequence length="185" mass="20545">MQNINFLKERNRIQELELIRDRRIAVGTSIVLVIFFAVIAGLFSYQLYLNNKVTQLQAATTQEQNQLRSLSGTELTYTTMTSQLKTIQSIISKRGNKWDAITHFYNLLPPGSVINSIDLTSGNKNELDFSVQSASVFAYTALSSVLQSSAGKNGGYTFQLGILSRGRDGIYRTDVSVFFNNPGSS</sequence>
<gene>
    <name evidence="2" type="ORF">C5B42_04895</name>
</gene>
<name>A0A317JMY3_9BACT</name>
<dbReference type="Proteomes" id="UP000246104">
    <property type="component" value="Unassembled WGS sequence"/>
</dbReference>
<keyword evidence="1" id="KW-0472">Membrane</keyword>
<comment type="caution">
    <text evidence="2">The sequence shown here is derived from an EMBL/GenBank/DDBJ whole genome shotgun (WGS) entry which is preliminary data.</text>
</comment>
<evidence type="ECO:0000313" key="2">
    <source>
        <dbReference type="EMBL" id="PWU22893.1"/>
    </source>
</evidence>
<keyword evidence="1" id="KW-1133">Transmembrane helix</keyword>
<organism evidence="2 3">
    <name type="scientific">Candidatus Cerribacteria bacterium 'Amazon FNV 2010 28 9'</name>
    <dbReference type="NCBI Taxonomy" id="2081795"/>
    <lineage>
        <taxon>Bacteria</taxon>
        <taxon>Candidatus Cerribacteria</taxon>
    </lineage>
</organism>
<evidence type="ECO:0000256" key="1">
    <source>
        <dbReference type="SAM" id="Phobius"/>
    </source>
</evidence>
<evidence type="ECO:0000313" key="3">
    <source>
        <dbReference type="Proteomes" id="UP000246104"/>
    </source>
</evidence>
<protein>
    <recommendedName>
        <fullName evidence="4">PilN domain-containing protein</fullName>
    </recommendedName>
</protein>
<keyword evidence="1" id="KW-0812">Transmembrane</keyword>
<feature type="transmembrane region" description="Helical" evidence="1">
    <location>
        <begin position="24"/>
        <end position="48"/>
    </location>
</feature>
<proteinExistence type="predicted"/>
<evidence type="ECO:0008006" key="4">
    <source>
        <dbReference type="Google" id="ProtNLM"/>
    </source>
</evidence>
<reference evidence="2 3" key="1">
    <citation type="submission" date="2018-02" db="EMBL/GenBank/DDBJ databases">
        <title>Genomic Reconstructions from Amazon Rainforest and Pasture Soil Reveal Novel Insights into the Physiology of Candidate Phyla in Tropical Sites.</title>
        <authorList>
            <person name="Kroeger M.E."/>
            <person name="Delmont T."/>
            <person name="Eren A.M."/>
            <person name="Guo J."/>
            <person name="Meyer K.M."/>
            <person name="Khan K."/>
            <person name="Rodrigues J.L.M."/>
            <person name="Bohannan B.J.M."/>
            <person name="Tringe S."/>
            <person name="Borges C.D."/>
            <person name="Tiedje J."/>
            <person name="Tsai S.M."/>
            <person name="Nusslein K."/>
        </authorList>
    </citation>
    <scope>NUCLEOTIDE SEQUENCE [LARGE SCALE GENOMIC DNA]</scope>
    <source>
        <strain evidence="2">Amazon FNV 2010 28 9</strain>
    </source>
</reference>
<dbReference type="EMBL" id="PSRQ01000053">
    <property type="protein sequence ID" value="PWU22893.1"/>
    <property type="molecule type" value="Genomic_DNA"/>
</dbReference>